<dbReference type="InterPro" id="IPR036249">
    <property type="entry name" value="Thioredoxin-like_sf"/>
</dbReference>
<evidence type="ECO:0000313" key="2">
    <source>
        <dbReference type="Proteomes" id="UP001519273"/>
    </source>
</evidence>
<organism evidence="1 2">
    <name type="scientific">Paenibacillus sediminis</name>
    <dbReference type="NCBI Taxonomy" id="664909"/>
    <lineage>
        <taxon>Bacteria</taxon>
        <taxon>Bacillati</taxon>
        <taxon>Bacillota</taxon>
        <taxon>Bacilli</taxon>
        <taxon>Bacillales</taxon>
        <taxon>Paenibacillaceae</taxon>
        <taxon>Paenibacillus</taxon>
    </lineage>
</organism>
<keyword evidence="2" id="KW-1185">Reference proteome</keyword>
<protein>
    <submittedName>
        <fullName evidence="1">Thiol-disulfide isomerase/thioredoxin</fullName>
    </submittedName>
</protein>
<dbReference type="RefSeq" id="WP_209845743.1">
    <property type="nucleotide sequence ID" value="NZ_CBCRVE010000001.1"/>
</dbReference>
<gene>
    <name evidence="1" type="ORF">J2Z20_000861</name>
</gene>
<reference evidence="1 2" key="1">
    <citation type="submission" date="2021-03" db="EMBL/GenBank/DDBJ databases">
        <title>Genomic Encyclopedia of Type Strains, Phase IV (KMG-IV): sequencing the most valuable type-strain genomes for metagenomic binning, comparative biology and taxonomic classification.</title>
        <authorList>
            <person name="Goeker M."/>
        </authorList>
    </citation>
    <scope>NUCLEOTIDE SEQUENCE [LARGE SCALE GENOMIC DNA]</scope>
    <source>
        <strain evidence="1 2">DSM 23491</strain>
    </source>
</reference>
<sequence length="108" mass="12053">MQFVNQLEELKETIGSSQVALLFIKTSNCAVCESVYPKTEQVLSSYPSVHGVAVSMEEVPEASGEYLAFAAPTIILFVEGKEVYRQSRFIMMKDLEHNVSQWVEAMAS</sequence>
<dbReference type="EMBL" id="JAGGKP010000001">
    <property type="protein sequence ID" value="MBP1936000.1"/>
    <property type="molecule type" value="Genomic_DNA"/>
</dbReference>
<keyword evidence="1" id="KW-0413">Isomerase</keyword>
<evidence type="ECO:0000313" key="1">
    <source>
        <dbReference type="EMBL" id="MBP1936000.1"/>
    </source>
</evidence>
<name>A0ABS4H0E6_9BACL</name>
<dbReference type="Proteomes" id="UP001519273">
    <property type="component" value="Unassembled WGS sequence"/>
</dbReference>
<comment type="caution">
    <text evidence="1">The sequence shown here is derived from an EMBL/GenBank/DDBJ whole genome shotgun (WGS) entry which is preliminary data.</text>
</comment>
<dbReference type="SUPFAM" id="SSF52833">
    <property type="entry name" value="Thioredoxin-like"/>
    <property type="match status" value="1"/>
</dbReference>
<dbReference type="CDD" id="cd02947">
    <property type="entry name" value="TRX_family"/>
    <property type="match status" value="1"/>
</dbReference>
<proteinExistence type="predicted"/>
<dbReference type="Gene3D" id="3.40.30.10">
    <property type="entry name" value="Glutaredoxin"/>
    <property type="match status" value="1"/>
</dbReference>
<dbReference type="GO" id="GO:0016853">
    <property type="term" value="F:isomerase activity"/>
    <property type="evidence" value="ECO:0007669"/>
    <property type="project" value="UniProtKB-KW"/>
</dbReference>
<accession>A0ABS4H0E6</accession>